<dbReference type="Proteomes" id="UP000447873">
    <property type="component" value="Unassembled WGS sequence"/>
</dbReference>
<feature type="transmembrane region" description="Helical" evidence="2">
    <location>
        <begin position="154"/>
        <end position="179"/>
    </location>
</feature>
<keyword evidence="2" id="KW-0812">Transmembrane</keyword>
<proteinExistence type="predicted"/>
<keyword evidence="2" id="KW-0472">Membrane</keyword>
<feature type="transmembrane region" description="Helical" evidence="2">
    <location>
        <begin position="607"/>
        <end position="630"/>
    </location>
</feature>
<evidence type="ECO:0000313" key="3">
    <source>
        <dbReference type="EMBL" id="KAE9977554.1"/>
    </source>
</evidence>
<name>A0A8H3UZE6_VENIN</name>
<feature type="transmembrane region" description="Helical" evidence="2">
    <location>
        <begin position="291"/>
        <end position="312"/>
    </location>
</feature>
<keyword evidence="2" id="KW-1133">Transmembrane helix</keyword>
<sequence>MLCLIWISATRACTEDADDKSVRISDEWNLADRKQYTEIMQSPEYRGSQQKTHPHRLIFTLPITILRRINAIVTPIEVNPLCYRSHGIWSKMVSPGEDTADLESGMAIEAKEATAAVSSSSHDSLTEEAKIKSSQSVKEEQGTTKQISGRWKTILGQGALVTILMCGMAASMLVLTLIFELESLKIGSFPSNDYIIIRDIPASAVVCIASLASLLSIILFRSFLKLCSFPLAHDLLIHTERGDRGNLPSPRDFSTILRTLTGSPHAYIQALRRSFHKGTHGKLVLRQATIAYSYAILFSALIICCSFCICAYTRGLRMPSTYAVANGATNYGRALVHDCLQSSGTGICQTRMDLHAGNNSDNLLTVKGLSDQNKIVRLDFQGLSEFHNESLMILADPRASKGSSFTAKTYGVSTYFKDIGSECEVTAQSWNCSDHHFDGNFSIPLTIPQSKNMLIDGNDVMWVLAAKVQVSEGMFKHVANGSDFGIDPMSNFLSTVMHCETSVWEVEYLKLGEEYIPQTIKTADPAAAKLIFGPAFPGLIAGYEGFDLEDLVTEFNARALQSNTTEQLAHNWAESFAKLAISSSAGIMEQVPVTQQFSTITAVPRSWFMVLGFSVFLYGLLGLAIMLAAIRAVTSRPEVREVQAQMGIFGLVSAALEPRRSGEGASSVEELLGNDSRVGIYKTASGGYKWEARNSNRG</sequence>
<evidence type="ECO:0000256" key="2">
    <source>
        <dbReference type="SAM" id="Phobius"/>
    </source>
</evidence>
<feature type="transmembrane region" description="Helical" evidence="2">
    <location>
        <begin position="200"/>
        <end position="220"/>
    </location>
</feature>
<feature type="compositionally biased region" description="Basic and acidic residues" evidence="1">
    <location>
        <begin position="124"/>
        <end position="142"/>
    </location>
</feature>
<accession>A0A8H3UZE6</accession>
<feature type="region of interest" description="Disordered" evidence="1">
    <location>
        <begin position="113"/>
        <end position="144"/>
    </location>
</feature>
<protein>
    <submittedName>
        <fullName evidence="3">Uncharacterized protein</fullName>
    </submittedName>
</protein>
<gene>
    <name evidence="3" type="ORF">EG328_001991</name>
</gene>
<dbReference type="EMBL" id="WNWS01000151">
    <property type="protein sequence ID" value="KAE9977554.1"/>
    <property type="molecule type" value="Genomic_DNA"/>
</dbReference>
<evidence type="ECO:0000256" key="1">
    <source>
        <dbReference type="SAM" id="MobiDB-lite"/>
    </source>
</evidence>
<organism evidence="3 4">
    <name type="scientific">Venturia inaequalis</name>
    <name type="common">Apple scab fungus</name>
    <dbReference type="NCBI Taxonomy" id="5025"/>
    <lineage>
        <taxon>Eukaryota</taxon>
        <taxon>Fungi</taxon>
        <taxon>Dikarya</taxon>
        <taxon>Ascomycota</taxon>
        <taxon>Pezizomycotina</taxon>
        <taxon>Dothideomycetes</taxon>
        <taxon>Pleosporomycetidae</taxon>
        <taxon>Venturiales</taxon>
        <taxon>Venturiaceae</taxon>
        <taxon>Venturia</taxon>
    </lineage>
</organism>
<reference evidence="3 4" key="1">
    <citation type="submission" date="2018-12" db="EMBL/GenBank/DDBJ databases">
        <title>Venturia inaequalis Genome Resource.</title>
        <authorList>
            <person name="Lichtner F.J."/>
        </authorList>
    </citation>
    <scope>NUCLEOTIDE SEQUENCE [LARGE SCALE GENOMIC DNA]</scope>
    <source>
        <strain evidence="3 4">120213</strain>
    </source>
</reference>
<dbReference type="AlphaFoldDB" id="A0A8H3UZE6"/>
<evidence type="ECO:0000313" key="4">
    <source>
        <dbReference type="Proteomes" id="UP000447873"/>
    </source>
</evidence>
<comment type="caution">
    <text evidence="3">The sequence shown here is derived from an EMBL/GenBank/DDBJ whole genome shotgun (WGS) entry which is preliminary data.</text>
</comment>